<protein>
    <submittedName>
        <fullName evidence="2">Uncharacterized protein</fullName>
    </submittedName>
</protein>
<dbReference type="AlphaFoldDB" id="A0A1B6PHT2"/>
<dbReference type="EMBL" id="CM000766">
    <property type="protein sequence ID" value="KXG25134.1"/>
    <property type="molecule type" value="Genomic_DNA"/>
</dbReference>
<keyword evidence="3" id="KW-1185">Reference proteome</keyword>
<organism evidence="2 3">
    <name type="scientific">Sorghum bicolor</name>
    <name type="common">Sorghum</name>
    <name type="synonym">Sorghum vulgare</name>
    <dbReference type="NCBI Taxonomy" id="4558"/>
    <lineage>
        <taxon>Eukaryota</taxon>
        <taxon>Viridiplantae</taxon>
        <taxon>Streptophyta</taxon>
        <taxon>Embryophyta</taxon>
        <taxon>Tracheophyta</taxon>
        <taxon>Spermatophyta</taxon>
        <taxon>Magnoliopsida</taxon>
        <taxon>Liliopsida</taxon>
        <taxon>Poales</taxon>
        <taxon>Poaceae</taxon>
        <taxon>PACMAD clade</taxon>
        <taxon>Panicoideae</taxon>
        <taxon>Andropogonodae</taxon>
        <taxon>Andropogoneae</taxon>
        <taxon>Sorghinae</taxon>
        <taxon>Sorghum</taxon>
    </lineage>
</organism>
<gene>
    <name evidence="2" type="ORF">SORBI_3007G126000</name>
</gene>
<dbReference type="Gramene" id="KXG25134">
    <property type="protein sequence ID" value="KXG25134"/>
    <property type="gene ID" value="SORBI_3007G126000"/>
</dbReference>
<dbReference type="EMBL" id="CM000766">
    <property type="protein sequence ID" value="KXG25135.1"/>
    <property type="molecule type" value="Genomic_DNA"/>
</dbReference>
<name>A0A1B6PHT2_SORBI</name>
<dbReference type="EMBL" id="CM000766">
    <property type="protein sequence ID" value="KXG25136.1"/>
    <property type="molecule type" value="Genomic_DNA"/>
</dbReference>
<keyword evidence="1" id="KW-0472">Membrane</keyword>
<proteinExistence type="predicted"/>
<feature type="transmembrane region" description="Helical" evidence="1">
    <location>
        <begin position="32"/>
        <end position="50"/>
    </location>
</feature>
<evidence type="ECO:0000313" key="3">
    <source>
        <dbReference type="Proteomes" id="UP000000768"/>
    </source>
</evidence>
<dbReference type="ExpressionAtlas" id="A0A1B6PHT2">
    <property type="expression patterns" value="baseline"/>
</dbReference>
<evidence type="ECO:0000256" key="1">
    <source>
        <dbReference type="SAM" id="Phobius"/>
    </source>
</evidence>
<reference evidence="2 3" key="1">
    <citation type="journal article" date="2009" name="Nature">
        <title>The Sorghum bicolor genome and the diversification of grasses.</title>
        <authorList>
            <person name="Paterson A.H."/>
            <person name="Bowers J.E."/>
            <person name="Bruggmann R."/>
            <person name="Dubchak I."/>
            <person name="Grimwood J."/>
            <person name="Gundlach H."/>
            <person name="Haberer G."/>
            <person name="Hellsten U."/>
            <person name="Mitros T."/>
            <person name="Poliakov A."/>
            <person name="Schmutz J."/>
            <person name="Spannagl M."/>
            <person name="Tang H."/>
            <person name="Wang X."/>
            <person name="Wicker T."/>
            <person name="Bharti A.K."/>
            <person name="Chapman J."/>
            <person name="Feltus F.A."/>
            <person name="Gowik U."/>
            <person name="Grigoriev I.V."/>
            <person name="Lyons E."/>
            <person name="Maher C.A."/>
            <person name="Martis M."/>
            <person name="Narechania A."/>
            <person name="Otillar R.P."/>
            <person name="Penning B.W."/>
            <person name="Salamov A.A."/>
            <person name="Wang Y."/>
            <person name="Zhang L."/>
            <person name="Carpita N.C."/>
            <person name="Freeling M."/>
            <person name="Gingle A.R."/>
            <person name="Hash C.T."/>
            <person name="Keller B."/>
            <person name="Klein P."/>
            <person name="Kresovich S."/>
            <person name="McCann M.C."/>
            <person name="Ming R."/>
            <person name="Peterson D.G."/>
            <person name="Mehboob-ur-Rahman"/>
            <person name="Ware D."/>
            <person name="Westhoff P."/>
            <person name="Mayer K.F."/>
            <person name="Messing J."/>
            <person name="Rokhsar D.S."/>
        </authorList>
    </citation>
    <scope>NUCLEOTIDE SEQUENCE [LARGE SCALE GENOMIC DNA]</scope>
    <source>
        <strain evidence="3">cv. BTx623</strain>
    </source>
</reference>
<accession>A0A1B6PHT2</accession>
<sequence>MLNCLVVIFHPLVHDENVHWGRRFYKRRLVRLSLNCGNMIKVLMVAIFVSDKRFSCPSKS</sequence>
<dbReference type="Gramene" id="KXG25135">
    <property type="protein sequence ID" value="KXG25135"/>
    <property type="gene ID" value="SORBI_3007G126000"/>
</dbReference>
<reference evidence="2" key="2">
    <citation type="submission" date="2017-02" db="EMBL/GenBank/DDBJ databases">
        <title>WGS assembly of Sorghum bicolor.</title>
        <authorList>
            <person name="Paterson A."/>
            <person name="Mullet J."/>
            <person name="Bowers J."/>
            <person name="Bruggmann R."/>
            <person name="Dubchak I."/>
            <person name="Grimwood J."/>
            <person name="Gundlach H."/>
            <person name="Haberer G."/>
            <person name="Hellsten U."/>
            <person name="Mitros T."/>
            <person name="Poliakov A."/>
            <person name="Schmutz J."/>
            <person name="Spannagl M."/>
            <person name="Tang H."/>
            <person name="Wang X."/>
            <person name="Wicker T."/>
            <person name="Bharti A."/>
            <person name="Chapman J."/>
            <person name="Feltus F."/>
            <person name="Gowik U."/>
            <person name="Grigoriev I."/>
            <person name="Lyons E."/>
            <person name="Maher C."/>
            <person name="Martis M."/>
            <person name="Narechania A."/>
            <person name="Otillar R."/>
            <person name="Penning B."/>
            <person name="Salamov A."/>
            <person name="Wang Y."/>
            <person name="Zhang L."/>
            <person name="Carpita N."/>
            <person name="Freeling M."/>
            <person name="Gingle A."/>
            <person name="Hash C."/>
            <person name="Keller B."/>
            <person name="Klein P."/>
            <person name="Kresovich S."/>
            <person name="Mccann M."/>
            <person name="Ming R."/>
            <person name="Peterson D."/>
            <person name="Rahman M."/>
            <person name="Ware D."/>
            <person name="Westhoff P."/>
            <person name="Mayer K."/>
            <person name="Messing J."/>
            <person name="Sims D."/>
            <person name="Jenkins J."/>
            <person name="Shu S."/>
            <person name="Rokhsar D."/>
        </authorList>
    </citation>
    <scope>NUCLEOTIDE SEQUENCE</scope>
</reference>
<reference evidence="3" key="3">
    <citation type="journal article" date="2018" name="Plant J.">
        <title>The Sorghum bicolor reference genome: improved assembly, gene annotations, a transcriptome atlas, and signatures of genome organization.</title>
        <authorList>
            <person name="McCormick R.F."/>
            <person name="Truong S.K."/>
            <person name="Sreedasyam A."/>
            <person name="Jenkins J."/>
            <person name="Shu S."/>
            <person name="Sims D."/>
            <person name="Kennedy M."/>
            <person name="Amirebrahimi M."/>
            <person name="Weers B.D."/>
            <person name="McKinley B."/>
            <person name="Mattison A."/>
            <person name="Morishige D.T."/>
            <person name="Grimwood J."/>
            <person name="Schmutz J."/>
            <person name="Mullet J.E."/>
        </authorList>
    </citation>
    <scope>NUCLEOTIDE SEQUENCE [LARGE SCALE GENOMIC DNA]</scope>
    <source>
        <strain evidence="3">cv. BTx623</strain>
    </source>
</reference>
<keyword evidence="1" id="KW-0812">Transmembrane</keyword>
<dbReference type="Gramene" id="KXG25136">
    <property type="protein sequence ID" value="KXG25136"/>
    <property type="gene ID" value="SORBI_3007G126000"/>
</dbReference>
<dbReference type="Proteomes" id="UP000000768">
    <property type="component" value="Chromosome 7"/>
</dbReference>
<evidence type="ECO:0000313" key="2">
    <source>
        <dbReference type="EMBL" id="KXG25135.1"/>
    </source>
</evidence>
<keyword evidence="1" id="KW-1133">Transmembrane helix</keyword>